<evidence type="ECO:0000313" key="4">
    <source>
        <dbReference type="Proteomes" id="UP001580407"/>
    </source>
</evidence>
<accession>A0ABV5B8Z8</accession>
<dbReference type="InterPro" id="IPR036465">
    <property type="entry name" value="vWFA_dom_sf"/>
</dbReference>
<feature type="domain" description="VWFA" evidence="2">
    <location>
        <begin position="70"/>
        <end position="259"/>
    </location>
</feature>
<gene>
    <name evidence="3" type="ORF">ACE3NQ_14735</name>
</gene>
<evidence type="ECO:0000259" key="2">
    <source>
        <dbReference type="PROSITE" id="PS50234"/>
    </source>
</evidence>
<dbReference type="SMART" id="SM00429">
    <property type="entry name" value="IPT"/>
    <property type="match status" value="12"/>
</dbReference>
<dbReference type="SUPFAM" id="SSF81296">
    <property type="entry name" value="E set domains"/>
    <property type="match status" value="12"/>
</dbReference>
<keyword evidence="4" id="KW-1185">Reference proteome</keyword>
<keyword evidence="1" id="KW-0732">Signal</keyword>
<dbReference type="PROSITE" id="PS50234">
    <property type="entry name" value="VWFA"/>
    <property type="match status" value="1"/>
</dbReference>
<dbReference type="PANTHER" id="PTHR22625:SF70">
    <property type="entry name" value="PLEXIN A, ISOFORM A"/>
    <property type="match status" value="1"/>
</dbReference>
<dbReference type="CDD" id="cd00102">
    <property type="entry name" value="IPT"/>
    <property type="match status" value="10"/>
</dbReference>
<comment type="caution">
    <text evidence="3">The sequence shown here is derived from an EMBL/GenBank/DDBJ whole genome shotgun (WGS) entry which is preliminary data.</text>
</comment>
<dbReference type="CDD" id="cd00603">
    <property type="entry name" value="IPT_PCSR"/>
    <property type="match status" value="1"/>
</dbReference>
<sequence>MTRKPRFLYMLLVTLLLIAQFPGAGSVKAAGETVRVTKVVNPAKIIEGEETEVTLNVQGSPDVTVVKPNDIILIIDRSGSMSPSYAPNKGEDKMKNAKEAAKGFIDLVDFSKHRVGIVDFSSDVRYKDLSANPEELKSYIDTIQASGGTGTKAAVAKAQELLKAHREDAQPVIVLMTDGQATEPGPESYARQVALEQANSAKTEGVVFYTIALLLPDENPDTSAPNTLMKEMATTAQHHHFVLGSVGLAEIYEAIVEEIGLASAYNVVVTDQISSNFEIVPDSYKDNIPQPTVVGNTLTWKFNELKKEALTFKYKIRHKTGAKVGIIPVGEKDINVKYNDYMNVAHEFNAANPTITVSYAAPTITSVDKDNGTIQGGETVVINGTHFLPNPSVMFGTKPAGSVQYVDSTKLIVTAPAGAQGMVDLKVTNTDGQFATAQYRYYVNPVITSVTPNLGPQAGGNDVTIQGNYFMTGAKVLFGGQEATNVSVTSTKIVVKAPASTEEKTVDVKVVNPDNTEVTAAGAYTYVTGPAITELTPNKGLTTGGDSVTLTGSKLLNGAKVYFDTTEVPASFVSSTTLKLITPKWTMASPVKVKVVNPDGQSAELANGYTYEYPAPKITTVTPGEGPVAGGTLVFIKGSDFVNGAKVYFDNTLITLTTFTNSNEMIIRTPSWTKGETLDVKLVNPDGKEATVPDGFTYLLPTSPTLTSIAPVEGPLAGGTAVTLKGTNFTSGVKVYLDKTQVTPSSITATEIKFTTPKWTAAEKVDVRVVDPYGQETALTDAYTYLTPPPPAAPKITSVSPNSGPQAGGNVVAITGSEFISGLKVYVNDKDVTASSTYSSKTLVYVKMPAWATAETVSLKIVNSDNQSAVAENAYSYIPLPAPTIASLTPNKGLISGGTVVSIQGSNFINGAKLQLGTKEVAATFMSASQLQFRTPAWSTAESVDIIVTNPDGQKAVLEKGYTFELPAPDPAPIISGITPNSGEQAGGTIVYINGSNFVSGAKVYLDNTSVAATFNSKSQLIIRTPAWATAEKVDVKIVNPDNQTVTLTDGYTFLAPPPKAAPVITSVSPAEGETTGGQLITLTGQNFETGTKIYFNDTVLSSTFYNSTTIIVKTPQWSKAEAVDVKAVNPDNQAGKLASAYNYILPPPPPAPVVSSLSPQEVPLTGGTIVSLTGSNFIYGAKVKLGTVDVPVTFMSATQLAIKTPSWASPDSVDVTVTNPDGQSGILSGGLKYILGPPPTITSITPNSAVNTGGDILVINGANYNSSTKVYINNAAVATTFYSAMDVRARVPASSITGPVDVKVVNENDGQYAVATGGFTYTAPAPKPGPTITSVTPNNGSVSGGFIINVYGTYFTSASKVYVNNVLAPSTFYSASQILIRVPASSVPGPVDIKVVNPDNQEIVLSGGFTYN</sequence>
<reference evidence="3 4" key="1">
    <citation type="submission" date="2024-09" db="EMBL/GenBank/DDBJ databases">
        <authorList>
            <person name="Ruan L."/>
        </authorList>
    </citation>
    <scope>NUCLEOTIDE SEQUENCE [LARGE SCALE GENOMIC DNA]</scope>
    <source>
        <strain evidence="3 4">D33</strain>
    </source>
</reference>
<dbReference type="InterPro" id="IPR002909">
    <property type="entry name" value="IPT_dom"/>
</dbReference>
<dbReference type="SUPFAM" id="SSF53300">
    <property type="entry name" value="vWA-like"/>
    <property type="match status" value="1"/>
</dbReference>
<dbReference type="InterPro" id="IPR013783">
    <property type="entry name" value="Ig-like_fold"/>
</dbReference>
<dbReference type="Pfam" id="PF01833">
    <property type="entry name" value="TIG"/>
    <property type="match status" value="12"/>
</dbReference>
<proteinExistence type="predicted"/>
<protein>
    <submittedName>
        <fullName evidence="3">IPT/TIG domain-containing protein</fullName>
    </submittedName>
</protein>
<dbReference type="SMART" id="SM00327">
    <property type="entry name" value="VWA"/>
    <property type="match status" value="1"/>
</dbReference>
<feature type="signal peptide" evidence="1">
    <location>
        <begin position="1"/>
        <end position="29"/>
    </location>
</feature>
<dbReference type="EMBL" id="JBHILM010000015">
    <property type="protein sequence ID" value="MFB5682178.1"/>
    <property type="molecule type" value="Genomic_DNA"/>
</dbReference>
<dbReference type="InterPro" id="IPR031148">
    <property type="entry name" value="Plexin"/>
</dbReference>
<dbReference type="InterPro" id="IPR002035">
    <property type="entry name" value="VWF_A"/>
</dbReference>
<evidence type="ECO:0000313" key="3">
    <source>
        <dbReference type="EMBL" id="MFB5682178.1"/>
    </source>
</evidence>
<name>A0ABV5B8Z8_9BACL</name>
<dbReference type="RefSeq" id="WP_375525935.1">
    <property type="nucleotide sequence ID" value="NZ_JBHILM010000015.1"/>
</dbReference>
<evidence type="ECO:0000256" key="1">
    <source>
        <dbReference type="SAM" id="SignalP"/>
    </source>
</evidence>
<organism evidence="3 4">
    <name type="scientific">Paenibacillus terreus</name>
    <dbReference type="NCBI Taxonomy" id="1387834"/>
    <lineage>
        <taxon>Bacteria</taxon>
        <taxon>Bacillati</taxon>
        <taxon>Bacillota</taxon>
        <taxon>Bacilli</taxon>
        <taxon>Bacillales</taxon>
        <taxon>Paenibacillaceae</taxon>
        <taxon>Paenibacillus</taxon>
    </lineage>
</organism>
<dbReference type="CDD" id="cd00198">
    <property type="entry name" value="vWFA"/>
    <property type="match status" value="1"/>
</dbReference>
<dbReference type="Proteomes" id="UP001580407">
    <property type="component" value="Unassembled WGS sequence"/>
</dbReference>
<feature type="chain" id="PRO_5045297521" evidence="1">
    <location>
        <begin position="30"/>
        <end position="1413"/>
    </location>
</feature>
<dbReference type="InterPro" id="IPR014756">
    <property type="entry name" value="Ig_E-set"/>
</dbReference>
<dbReference type="Gene3D" id="2.60.40.10">
    <property type="entry name" value="Immunoglobulins"/>
    <property type="match status" value="12"/>
</dbReference>
<dbReference type="Pfam" id="PF00092">
    <property type="entry name" value="VWA"/>
    <property type="match status" value="1"/>
</dbReference>
<dbReference type="Gene3D" id="3.40.50.410">
    <property type="entry name" value="von Willebrand factor, type A domain"/>
    <property type="match status" value="1"/>
</dbReference>
<dbReference type="PANTHER" id="PTHR22625">
    <property type="entry name" value="PLEXIN"/>
    <property type="match status" value="1"/>
</dbReference>